<protein>
    <submittedName>
        <fullName evidence="1">Uncharacterized protein</fullName>
    </submittedName>
</protein>
<name>V8ANV0_9LACT</name>
<accession>V8ANV0</accession>
<reference evidence="1 2" key="1">
    <citation type="submission" date="2013-07" db="EMBL/GenBank/DDBJ databases">
        <title>Isolation of Lactococcus garvieae strain TRF1 from the fecal material of a timber rattlesnake.</title>
        <authorList>
            <person name="McLaughlin R.W."/>
            <person name="Cochran P.A."/>
            <person name="Dowd S.E."/>
        </authorList>
    </citation>
    <scope>NUCLEOTIDE SEQUENCE [LARGE SCALE GENOMIC DNA]</scope>
    <source>
        <strain evidence="1 2">TRF1</strain>
    </source>
</reference>
<proteinExistence type="predicted"/>
<dbReference type="EMBL" id="AVFE01000026">
    <property type="protein sequence ID" value="ETD04483.1"/>
    <property type="molecule type" value="Genomic_DNA"/>
</dbReference>
<dbReference type="Proteomes" id="UP000018692">
    <property type="component" value="Unassembled WGS sequence"/>
</dbReference>
<evidence type="ECO:0000313" key="2">
    <source>
        <dbReference type="Proteomes" id="UP000018692"/>
    </source>
</evidence>
<comment type="caution">
    <text evidence="1">The sequence shown here is derived from an EMBL/GenBank/DDBJ whole genome shotgun (WGS) entry which is preliminary data.</text>
</comment>
<evidence type="ECO:0000313" key="1">
    <source>
        <dbReference type="EMBL" id="ETD04483.1"/>
    </source>
</evidence>
<sequence length="44" mass="5115">MIRLIGWKWKSCEGWSGPVLIARGLYQVIEHMSLALLIYQEIVI</sequence>
<gene>
    <name evidence="1" type="ORF">N568_0107750</name>
</gene>
<dbReference type="AlphaFoldDB" id="V8ANV0"/>
<organism evidence="1 2">
    <name type="scientific">Lactococcus garvieae TRF1</name>
    <dbReference type="NCBI Taxonomy" id="1380772"/>
    <lineage>
        <taxon>Bacteria</taxon>
        <taxon>Bacillati</taxon>
        <taxon>Bacillota</taxon>
        <taxon>Bacilli</taxon>
        <taxon>Lactobacillales</taxon>
        <taxon>Streptococcaceae</taxon>
        <taxon>Lactococcus</taxon>
    </lineage>
</organism>